<keyword evidence="4" id="KW-0560">Oxidoreductase</keyword>
<dbReference type="Pfam" id="PF01266">
    <property type="entry name" value="DAO"/>
    <property type="match status" value="1"/>
</dbReference>
<dbReference type="InterPro" id="IPR006076">
    <property type="entry name" value="FAD-dep_OxRdtase"/>
</dbReference>
<name>G5KH18_9STRE</name>
<dbReference type="STRING" id="764291.STRUR_1412"/>
<evidence type="ECO:0000313" key="6">
    <source>
        <dbReference type="EMBL" id="EHJ55949.1"/>
    </source>
</evidence>
<evidence type="ECO:0000256" key="2">
    <source>
        <dbReference type="ARBA" id="ARBA00009410"/>
    </source>
</evidence>
<feature type="domain" description="FAD dependent oxidoreductase" evidence="5">
    <location>
        <begin position="3"/>
        <end position="341"/>
    </location>
</feature>
<dbReference type="EMBL" id="AEUZ02000001">
    <property type="protein sequence ID" value="EHJ55949.1"/>
    <property type="molecule type" value="Genomic_DNA"/>
</dbReference>
<dbReference type="SUPFAM" id="SSF54373">
    <property type="entry name" value="FAD-linked reductases, C-terminal domain"/>
    <property type="match status" value="1"/>
</dbReference>
<evidence type="ECO:0000313" key="7">
    <source>
        <dbReference type="Proteomes" id="UP000005388"/>
    </source>
</evidence>
<sequence>MSKIAIIGAGIVGASAAYYLSQLNQHDVTIFDDGNGQATKAAAGIISPWFSKRRNKSWYFLARKGADFYLDLVNDLQKNTINTDFYHQTGVIVLKKDQDKLEELYQIALKRQIESPIIGDLRIIEPQELKTIIPLLNYHKPVLFASGGAKVDGALLTKTLIKASQFKLINEKVNISKTKSNQYVINGQIFDKVIIAAGAWTKELLEPLGFDVDIRPQKGQLSDFYLKEYSFDRYPVIMPEGEIDIIPFSDGRLTIGASHENEKGFNINIDQDILKRHKDEASYYVPDIANSENVQYRVGTRAYTSDFSPFFGEIEELPGVFVASGLGSTGLTIGPLIGKELSLMVCGQETSFSITDYDPKPYVKYGQK</sequence>
<proteinExistence type="inferred from homology"/>
<dbReference type="InterPro" id="IPR036188">
    <property type="entry name" value="FAD/NAD-bd_sf"/>
</dbReference>
<organism evidence="6 7">
    <name type="scientific">Streptococcus urinalis 2285-97</name>
    <dbReference type="NCBI Taxonomy" id="764291"/>
    <lineage>
        <taxon>Bacteria</taxon>
        <taxon>Bacillati</taxon>
        <taxon>Bacillota</taxon>
        <taxon>Bacilli</taxon>
        <taxon>Lactobacillales</taxon>
        <taxon>Streptococcaceae</taxon>
        <taxon>Streptococcus</taxon>
    </lineage>
</organism>
<dbReference type="Proteomes" id="UP000005388">
    <property type="component" value="Unassembled WGS sequence"/>
</dbReference>
<evidence type="ECO:0000256" key="1">
    <source>
        <dbReference type="ARBA" id="ARBA00001974"/>
    </source>
</evidence>
<dbReference type="GO" id="GO:0005737">
    <property type="term" value="C:cytoplasm"/>
    <property type="evidence" value="ECO:0007669"/>
    <property type="project" value="TreeGrafter"/>
</dbReference>
<dbReference type="Gene3D" id="3.50.50.60">
    <property type="entry name" value="FAD/NAD(P)-binding domain"/>
    <property type="match status" value="1"/>
</dbReference>
<accession>G5KH18</accession>
<keyword evidence="3" id="KW-0285">Flavoprotein</keyword>
<gene>
    <name evidence="6" type="ORF">STRUR_1412</name>
</gene>
<keyword evidence="7" id="KW-1185">Reference proteome</keyword>
<dbReference type="GO" id="GO:0016491">
    <property type="term" value="F:oxidoreductase activity"/>
    <property type="evidence" value="ECO:0007669"/>
    <property type="project" value="UniProtKB-KW"/>
</dbReference>
<evidence type="ECO:0000256" key="3">
    <source>
        <dbReference type="ARBA" id="ARBA00022630"/>
    </source>
</evidence>
<evidence type="ECO:0000259" key="5">
    <source>
        <dbReference type="Pfam" id="PF01266"/>
    </source>
</evidence>
<comment type="similarity">
    <text evidence="2">Belongs to the DadA oxidoreductase family.</text>
</comment>
<dbReference type="eggNOG" id="COG0665">
    <property type="taxonomic scope" value="Bacteria"/>
</dbReference>
<dbReference type="PANTHER" id="PTHR13847">
    <property type="entry name" value="SARCOSINE DEHYDROGENASE-RELATED"/>
    <property type="match status" value="1"/>
</dbReference>
<dbReference type="PANTHER" id="PTHR13847:SF286">
    <property type="entry name" value="D-AMINO ACID DEHYDROGENASE"/>
    <property type="match status" value="1"/>
</dbReference>
<evidence type="ECO:0000256" key="4">
    <source>
        <dbReference type="ARBA" id="ARBA00023002"/>
    </source>
</evidence>
<reference evidence="6 7" key="1">
    <citation type="journal article" date="2014" name="Int. J. Syst. Evol. Microbiol.">
        <title>Phylogenomics and the dynamic genome evolution of the genus Streptococcus.</title>
        <authorList>
            <consortium name="The Broad Institute Genome Sequencing Platform"/>
            <person name="Richards V.P."/>
            <person name="Palmer S.R."/>
            <person name="Pavinski Bitar P.D."/>
            <person name="Qin X."/>
            <person name="Weinstock G.M."/>
            <person name="Highlander S.K."/>
            <person name="Town C.D."/>
            <person name="Burne R.A."/>
            <person name="Stanhope M.J."/>
        </authorList>
    </citation>
    <scope>NUCLEOTIDE SEQUENCE [LARGE SCALE GENOMIC DNA]</scope>
    <source>
        <strain evidence="6 7">2285-97</strain>
    </source>
</reference>
<protein>
    <submittedName>
        <fullName evidence="6">FAD dependent oxidoreductase</fullName>
    </submittedName>
</protein>
<dbReference type="Gene3D" id="3.30.9.10">
    <property type="entry name" value="D-Amino Acid Oxidase, subunit A, domain 2"/>
    <property type="match status" value="1"/>
</dbReference>
<dbReference type="AlphaFoldDB" id="G5KH18"/>
<comment type="caution">
    <text evidence="6">The sequence shown here is derived from an EMBL/GenBank/DDBJ whole genome shotgun (WGS) entry which is preliminary data.</text>
</comment>
<dbReference type="RefSeq" id="WP_006738725.1">
    <property type="nucleotide sequence ID" value="NZ_AEUZ02000001.1"/>
</dbReference>
<comment type="cofactor">
    <cofactor evidence="1">
        <name>FAD</name>
        <dbReference type="ChEBI" id="CHEBI:57692"/>
    </cofactor>
</comment>
<dbReference type="SUPFAM" id="SSF51905">
    <property type="entry name" value="FAD/NAD(P)-binding domain"/>
    <property type="match status" value="1"/>
</dbReference>